<gene>
    <name evidence="7" type="ORF">GJQ69_08865</name>
</gene>
<dbReference type="InterPro" id="IPR010049">
    <property type="entry name" value="MTA_SAH_Nsdase"/>
</dbReference>
<dbReference type="GO" id="GO:0005829">
    <property type="term" value="C:cytosol"/>
    <property type="evidence" value="ECO:0007669"/>
    <property type="project" value="TreeGrafter"/>
</dbReference>
<dbReference type="PANTHER" id="PTHR46832:SF1">
    <property type="entry name" value="5'-METHYLTHIOADENOSINE_S-ADENOSYLHOMOCYSTEINE NUCLEOSIDASE"/>
    <property type="match status" value="1"/>
</dbReference>
<proteinExistence type="predicted"/>
<dbReference type="EMBL" id="CP046051">
    <property type="protein sequence ID" value="QKN24578.1"/>
    <property type="molecule type" value="Genomic_DNA"/>
</dbReference>
<keyword evidence="5" id="KW-0486">Methionine biosynthesis</keyword>
<dbReference type="NCBIfam" id="TIGR01704">
    <property type="entry name" value="MTA_SAH-Nsdase"/>
    <property type="match status" value="1"/>
</dbReference>
<name>A0A859DRQ7_9FIRM</name>
<evidence type="ECO:0000256" key="5">
    <source>
        <dbReference type="ARBA" id="ARBA00023167"/>
    </source>
</evidence>
<dbReference type="UniPathway" id="UPA00904">
    <property type="reaction ID" value="UER00871"/>
</dbReference>
<dbReference type="PANTHER" id="PTHR46832">
    <property type="entry name" value="5'-METHYLTHIOADENOSINE/S-ADENOSYLHOMOCYSTEINE NUCLEOSIDASE"/>
    <property type="match status" value="1"/>
</dbReference>
<dbReference type="InterPro" id="IPR000845">
    <property type="entry name" value="Nucleoside_phosphorylase_d"/>
</dbReference>
<evidence type="ECO:0000256" key="3">
    <source>
        <dbReference type="ARBA" id="ARBA00022605"/>
    </source>
</evidence>
<keyword evidence="7" id="KW-0326">Glycosidase</keyword>
<dbReference type="Gene3D" id="3.40.50.1580">
    <property type="entry name" value="Nucleoside phosphorylase domain"/>
    <property type="match status" value="1"/>
</dbReference>
<dbReference type="GO" id="GO:0019509">
    <property type="term" value="P:L-methionine salvage from methylthioadenosine"/>
    <property type="evidence" value="ECO:0007669"/>
    <property type="project" value="UniProtKB-UniPathway"/>
</dbReference>
<feature type="domain" description="Nucleoside phosphorylase" evidence="6">
    <location>
        <begin position="2"/>
        <end position="226"/>
    </location>
</feature>
<organism evidence="7 8">
    <name type="scientific">Caproicibacterium lactatifermentans</name>
    <dbReference type="NCBI Taxonomy" id="2666138"/>
    <lineage>
        <taxon>Bacteria</taxon>
        <taxon>Bacillati</taxon>
        <taxon>Bacillota</taxon>
        <taxon>Clostridia</taxon>
        <taxon>Eubacteriales</taxon>
        <taxon>Oscillospiraceae</taxon>
        <taxon>Caproicibacterium</taxon>
    </lineage>
</organism>
<dbReference type="InterPro" id="IPR035994">
    <property type="entry name" value="Nucleoside_phosphorylase_sf"/>
</dbReference>
<dbReference type="GO" id="GO:0008930">
    <property type="term" value="F:methylthioadenosine nucleosidase activity"/>
    <property type="evidence" value="ECO:0007669"/>
    <property type="project" value="InterPro"/>
</dbReference>
<dbReference type="GO" id="GO:0019284">
    <property type="term" value="P:L-methionine salvage from S-adenosylmethionine"/>
    <property type="evidence" value="ECO:0007669"/>
    <property type="project" value="TreeGrafter"/>
</dbReference>
<dbReference type="KEGG" id="clf:GJQ69_08865"/>
<evidence type="ECO:0000256" key="2">
    <source>
        <dbReference type="ARBA" id="ARBA00011974"/>
    </source>
</evidence>
<protein>
    <recommendedName>
        <fullName evidence="2">adenosylhomocysteine nucleosidase</fullName>
        <ecNumber evidence="2">3.2.2.9</ecNumber>
    </recommendedName>
</protein>
<dbReference type="SUPFAM" id="SSF53167">
    <property type="entry name" value="Purine and uridine phosphorylases"/>
    <property type="match status" value="1"/>
</dbReference>
<evidence type="ECO:0000256" key="1">
    <source>
        <dbReference type="ARBA" id="ARBA00004945"/>
    </source>
</evidence>
<sequence length="238" mass="24832">MIGIIGAMQVEVEQLLAQMKETNKRTVSGVCYHQGLMAGVPCVVAQCGIGKVAAAVCAQTMLLLYKPQVVLCEGVAGGIGKDIRIGDVVIAAALVQHDMDTSAVGDPVGFISGLNQIQMKTSEPVSNVLVDCADKVYHGGVHRGVIATGDQFIADKERLCTLAKQFNAVACEMEGGAIAQVCCMAKVPFGVLRSISDNADDDAKIAYETFAASAAHKNTALLAAALPILNERVSQVAD</sequence>
<accession>A0A859DRQ7</accession>
<dbReference type="Proteomes" id="UP000501316">
    <property type="component" value="Chromosome"/>
</dbReference>
<keyword evidence="4 7" id="KW-0378">Hydrolase</keyword>
<dbReference type="RefSeq" id="WP_086035085.1">
    <property type="nucleotide sequence ID" value="NZ_CP046051.1"/>
</dbReference>
<dbReference type="NCBIfam" id="NF004079">
    <property type="entry name" value="PRK05584.1"/>
    <property type="match status" value="1"/>
</dbReference>
<comment type="pathway">
    <text evidence="1">Amino-acid biosynthesis; L-methionine biosynthesis via salvage pathway; S-methyl-5-thio-alpha-D-ribose 1-phosphate from S-methyl-5'-thioadenosine (hydrolase route): step 1/2.</text>
</comment>
<evidence type="ECO:0000256" key="4">
    <source>
        <dbReference type="ARBA" id="ARBA00022801"/>
    </source>
</evidence>
<keyword evidence="3" id="KW-0028">Amino-acid biosynthesis</keyword>
<dbReference type="AlphaFoldDB" id="A0A859DRQ7"/>
<dbReference type="CDD" id="cd09008">
    <property type="entry name" value="MTAN"/>
    <property type="match status" value="1"/>
</dbReference>
<dbReference type="GO" id="GO:0008782">
    <property type="term" value="F:adenosylhomocysteine nucleosidase activity"/>
    <property type="evidence" value="ECO:0007669"/>
    <property type="project" value="UniProtKB-EC"/>
</dbReference>
<dbReference type="EC" id="3.2.2.9" evidence="2"/>
<dbReference type="GO" id="GO:0009164">
    <property type="term" value="P:nucleoside catabolic process"/>
    <property type="evidence" value="ECO:0007669"/>
    <property type="project" value="InterPro"/>
</dbReference>
<evidence type="ECO:0000259" key="6">
    <source>
        <dbReference type="Pfam" id="PF01048"/>
    </source>
</evidence>
<evidence type="ECO:0000313" key="7">
    <source>
        <dbReference type="EMBL" id="QKN24578.1"/>
    </source>
</evidence>
<evidence type="ECO:0000313" key="8">
    <source>
        <dbReference type="Proteomes" id="UP000501316"/>
    </source>
</evidence>
<dbReference type="Pfam" id="PF01048">
    <property type="entry name" value="PNP_UDP_1"/>
    <property type="match status" value="1"/>
</dbReference>
<reference evidence="7 8" key="1">
    <citation type="submission" date="2019-11" db="EMBL/GenBank/DDBJ databases">
        <authorList>
            <person name="Ren C."/>
            <person name="Wang H."/>
            <person name="Xu Y."/>
        </authorList>
    </citation>
    <scope>NUCLEOTIDE SEQUENCE [LARGE SCALE GENOMIC DNA]</scope>
    <source>
        <strain evidence="7 8">LBM 19010</strain>
    </source>
</reference>